<evidence type="ECO:0000256" key="2">
    <source>
        <dbReference type="ARBA" id="ARBA00022603"/>
    </source>
</evidence>
<name>A0A923M8Q8_9BURK</name>
<feature type="domain" description="MmeI-like DNA-methyltransferase" evidence="6">
    <location>
        <begin position="14"/>
        <end position="111"/>
    </location>
</feature>
<evidence type="ECO:0000256" key="3">
    <source>
        <dbReference type="ARBA" id="ARBA00022679"/>
    </source>
</evidence>
<feature type="compositionally biased region" description="Basic residues" evidence="5">
    <location>
        <begin position="492"/>
        <end position="501"/>
    </location>
</feature>
<evidence type="ECO:0000313" key="7">
    <source>
        <dbReference type="EMBL" id="MBC5764582.1"/>
    </source>
</evidence>
<dbReference type="AlphaFoldDB" id="A0A923M8Q8"/>
<comment type="caution">
    <text evidence="7">The sequence shown here is derived from an EMBL/GenBank/DDBJ whole genome shotgun (WGS) entry which is preliminary data.</text>
</comment>
<dbReference type="EC" id="2.1.1.72" evidence="1"/>
<dbReference type="InterPro" id="IPR050953">
    <property type="entry name" value="N4_N6_ade-DNA_methylase"/>
</dbReference>
<dbReference type="Proteomes" id="UP000596827">
    <property type="component" value="Unassembled WGS sequence"/>
</dbReference>
<dbReference type="RefSeq" id="WP_187081041.1">
    <property type="nucleotide sequence ID" value="NZ_JACORU010000002.1"/>
</dbReference>
<comment type="catalytic activity">
    <reaction evidence="4">
        <text>a 2'-deoxyadenosine in DNA + S-adenosyl-L-methionine = an N(6)-methyl-2'-deoxyadenosine in DNA + S-adenosyl-L-homocysteine + H(+)</text>
        <dbReference type="Rhea" id="RHEA:15197"/>
        <dbReference type="Rhea" id="RHEA-COMP:12418"/>
        <dbReference type="Rhea" id="RHEA-COMP:12419"/>
        <dbReference type="ChEBI" id="CHEBI:15378"/>
        <dbReference type="ChEBI" id="CHEBI:57856"/>
        <dbReference type="ChEBI" id="CHEBI:59789"/>
        <dbReference type="ChEBI" id="CHEBI:90615"/>
        <dbReference type="ChEBI" id="CHEBI:90616"/>
        <dbReference type="EC" id="2.1.1.72"/>
    </reaction>
</comment>
<evidence type="ECO:0000313" key="8">
    <source>
        <dbReference type="Proteomes" id="UP000596827"/>
    </source>
</evidence>
<dbReference type="Gene3D" id="3.40.50.150">
    <property type="entry name" value="Vaccinia Virus protein VP39"/>
    <property type="match status" value="1"/>
</dbReference>
<dbReference type="EMBL" id="JACORU010000002">
    <property type="protein sequence ID" value="MBC5764582.1"/>
    <property type="molecule type" value="Genomic_DNA"/>
</dbReference>
<dbReference type="InterPro" id="IPR029063">
    <property type="entry name" value="SAM-dependent_MTases_sf"/>
</dbReference>
<accession>A0A923M8Q8</accession>
<sequence length="516" mass="57449">MKEPPQIPGRFRPDSSVIVGNPPFVGNKKVRRELGPEYATALRAAYKGALPAEVDLVCYWFEKSRKQLVERGVGAVGLVATQAIRNGANRSVLDAISKATRVFEAWSDEPWWDRGTAVRVSMVCFGRTNQECRLDGSEVPVITADLRGNASFDLTTAGDLSENHGKAFQGPVKVGAFDIDGDLARKWLATPNPSGKSNADVLKPLMNGDDVTGRRADRWIIDFHGLTEADASLYFDPFEHVKKYVYPARMKQNDASRKFYWWRHGRSGAEFRQAVAGIDRYIATSRVSKHRFFVWLSSSIWPDSRLLAITLDDDFSFGVLSSRIHTVWSLAKASMHGVGNDPTYNAESCFETFPFPSASASDEAHRQVSAAAVKLNTLRESWLNPPEWCDRSEEVTPIGLESSPYPQRVLPKPGHEADLEGRTLTDLYNAFPTWLAEAHANLDRAVAAAYGWTEYSPEMSDDEILKRVLALNSTRMTQFSIQFDVDSGFKPRTRLGARRSPKGGVRDSQAALRRAA</sequence>
<evidence type="ECO:0000256" key="5">
    <source>
        <dbReference type="SAM" id="MobiDB-lite"/>
    </source>
</evidence>
<dbReference type="PANTHER" id="PTHR33841:SF1">
    <property type="entry name" value="DNA METHYLTRANSFERASE A"/>
    <property type="match status" value="1"/>
</dbReference>
<proteinExistence type="predicted"/>
<dbReference type="InterPro" id="IPR046816">
    <property type="entry name" value="MmeI_Mtase"/>
</dbReference>
<dbReference type="GO" id="GO:0032259">
    <property type="term" value="P:methylation"/>
    <property type="evidence" value="ECO:0007669"/>
    <property type="project" value="UniProtKB-KW"/>
</dbReference>
<keyword evidence="8" id="KW-1185">Reference proteome</keyword>
<evidence type="ECO:0000259" key="6">
    <source>
        <dbReference type="Pfam" id="PF20473"/>
    </source>
</evidence>
<protein>
    <recommendedName>
        <fullName evidence="1">site-specific DNA-methyltransferase (adenine-specific)</fullName>
        <ecNumber evidence="1">2.1.1.72</ecNumber>
    </recommendedName>
</protein>
<feature type="region of interest" description="Disordered" evidence="5">
    <location>
        <begin position="492"/>
        <end position="516"/>
    </location>
</feature>
<dbReference type="PANTHER" id="PTHR33841">
    <property type="entry name" value="DNA METHYLTRANSFERASE YEEA-RELATED"/>
    <property type="match status" value="1"/>
</dbReference>
<organism evidence="7 8">
    <name type="scientific">Ramlibacter albus</name>
    <dbReference type="NCBI Taxonomy" id="2079448"/>
    <lineage>
        <taxon>Bacteria</taxon>
        <taxon>Pseudomonadati</taxon>
        <taxon>Pseudomonadota</taxon>
        <taxon>Betaproteobacteria</taxon>
        <taxon>Burkholderiales</taxon>
        <taxon>Comamonadaceae</taxon>
        <taxon>Ramlibacter</taxon>
    </lineage>
</organism>
<dbReference type="Pfam" id="PF20473">
    <property type="entry name" value="MmeI_Mtase"/>
    <property type="match status" value="1"/>
</dbReference>
<gene>
    <name evidence="7" type="ORF">H8R02_08985</name>
</gene>
<dbReference type="GO" id="GO:0009007">
    <property type="term" value="F:site-specific DNA-methyltransferase (adenine-specific) activity"/>
    <property type="evidence" value="ECO:0007669"/>
    <property type="project" value="UniProtKB-EC"/>
</dbReference>
<evidence type="ECO:0000256" key="4">
    <source>
        <dbReference type="ARBA" id="ARBA00047942"/>
    </source>
</evidence>
<keyword evidence="2 7" id="KW-0489">Methyltransferase</keyword>
<keyword evidence="3" id="KW-0808">Transferase</keyword>
<dbReference type="SUPFAM" id="SSF53335">
    <property type="entry name" value="S-adenosyl-L-methionine-dependent methyltransferases"/>
    <property type="match status" value="1"/>
</dbReference>
<evidence type="ECO:0000256" key="1">
    <source>
        <dbReference type="ARBA" id="ARBA00011900"/>
    </source>
</evidence>
<reference evidence="7" key="1">
    <citation type="submission" date="2020-08" db="EMBL/GenBank/DDBJ databases">
        <title>Ramlibacter sp. GTP1 16S ribosomal RNA gene genome sequencing and assembly.</title>
        <authorList>
            <person name="Kang M."/>
        </authorList>
    </citation>
    <scope>NUCLEOTIDE SEQUENCE</scope>
    <source>
        <strain evidence="7">GTP1</strain>
    </source>
</reference>